<name>A0A8J2PFB3_9HEXA</name>
<comment type="caution">
    <text evidence="1">The sequence shown here is derived from an EMBL/GenBank/DDBJ whole genome shotgun (WGS) entry which is preliminary data.</text>
</comment>
<dbReference type="EMBL" id="CAJVCH010461529">
    <property type="protein sequence ID" value="CAG7819838.1"/>
    <property type="molecule type" value="Genomic_DNA"/>
</dbReference>
<accession>A0A8J2PFB3</accession>
<gene>
    <name evidence="1" type="ORF">AFUS01_LOCUS30259</name>
</gene>
<sequence>MSTCQQPSITLDLAWFSSNSTGILSVSRPNDMKLLSPRRTDTLVCQSGSSSSELIERQKGKQKVGHFPPFILHPLSIKFQVGRTHCRRLGG</sequence>
<proteinExistence type="predicted"/>
<organism evidence="1 2">
    <name type="scientific">Allacma fusca</name>
    <dbReference type="NCBI Taxonomy" id="39272"/>
    <lineage>
        <taxon>Eukaryota</taxon>
        <taxon>Metazoa</taxon>
        <taxon>Ecdysozoa</taxon>
        <taxon>Arthropoda</taxon>
        <taxon>Hexapoda</taxon>
        <taxon>Collembola</taxon>
        <taxon>Symphypleona</taxon>
        <taxon>Sminthuridae</taxon>
        <taxon>Allacma</taxon>
    </lineage>
</organism>
<protein>
    <submittedName>
        <fullName evidence="1">Uncharacterized protein</fullName>
    </submittedName>
</protein>
<dbReference type="Proteomes" id="UP000708208">
    <property type="component" value="Unassembled WGS sequence"/>
</dbReference>
<evidence type="ECO:0000313" key="1">
    <source>
        <dbReference type="EMBL" id="CAG7819838.1"/>
    </source>
</evidence>
<reference evidence="1" key="1">
    <citation type="submission" date="2021-06" db="EMBL/GenBank/DDBJ databases">
        <authorList>
            <person name="Hodson N. C."/>
            <person name="Mongue J. A."/>
            <person name="Jaron S. K."/>
        </authorList>
    </citation>
    <scope>NUCLEOTIDE SEQUENCE</scope>
</reference>
<evidence type="ECO:0000313" key="2">
    <source>
        <dbReference type="Proteomes" id="UP000708208"/>
    </source>
</evidence>
<keyword evidence="2" id="KW-1185">Reference proteome</keyword>
<dbReference type="AlphaFoldDB" id="A0A8J2PFB3"/>